<gene>
    <name evidence="2" type="ORF">WICPIJ_000486</name>
</gene>
<proteinExistence type="predicted"/>
<reference evidence="2" key="1">
    <citation type="journal article" date="2021" name="Open Biol.">
        <title>Shared evolutionary footprints suggest mitochondrial oxidative damage underlies multiple complex I losses in fungi.</title>
        <authorList>
            <person name="Schikora-Tamarit M.A."/>
            <person name="Marcet-Houben M."/>
            <person name="Nosek J."/>
            <person name="Gabaldon T."/>
        </authorList>
    </citation>
    <scope>NUCLEOTIDE SEQUENCE</scope>
    <source>
        <strain evidence="2">CBS2887</strain>
    </source>
</reference>
<feature type="transmembrane region" description="Helical" evidence="1">
    <location>
        <begin position="68"/>
        <end position="88"/>
    </location>
</feature>
<sequence>MIPFLAPNLFKVFFSMFTYFTFFSLMMCLLSRTLTAKFFAVFLSVAKMTVEYEPNPIFLPNLKSLTDLLMMNSSSSPVIWFVFFWMILAAPLSSQSSASEDTAPSLATGGLTRGSSSAICVDRLVCDKGRNL</sequence>
<comment type="caution">
    <text evidence="2">The sequence shown here is derived from an EMBL/GenBank/DDBJ whole genome shotgun (WGS) entry which is preliminary data.</text>
</comment>
<dbReference type="AlphaFoldDB" id="A0A9P8TSI2"/>
<reference evidence="2" key="2">
    <citation type="submission" date="2021-01" db="EMBL/GenBank/DDBJ databases">
        <authorList>
            <person name="Schikora-Tamarit M.A."/>
        </authorList>
    </citation>
    <scope>NUCLEOTIDE SEQUENCE</scope>
    <source>
        <strain evidence="2">CBS2887</strain>
    </source>
</reference>
<keyword evidence="1" id="KW-1133">Transmembrane helix</keyword>
<evidence type="ECO:0000313" key="2">
    <source>
        <dbReference type="EMBL" id="KAH3688536.1"/>
    </source>
</evidence>
<evidence type="ECO:0000256" key="1">
    <source>
        <dbReference type="SAM" id="Phobius"/>
    </source>
</evidence>
<evidence type="ECO:0000313" key="3">
    <source>
        <dbReference type="Proteomes" id="UP000774326"/>
    </source>
</evidence>
<feature type="transmembrane region" description="Helical" evidence="1">
    <location>
        <begin position="12"/>
        <end position="30"/>
    </location>
</feature>
<accession>A0A9P8TSI2</accession>
<name>A0A9P8TSI2_WICPI</name>
<protein>
    <submittedName>
        <fullName evidence="2">Uncharacterized protein</fullName>
    </submittedName>
</protein>
<dbReference type="Proteomes" id="UP000774326">
    <property type="component" value="Unassembled WGS sequence"/>
</dbReference>
<keyword evidence="1" id="KW-0812">Transmembrane</keyword>
<dbReference type="EMBL" id="JAEUBG010000296">
    <property type="protein sequence ID" value="KAH3688536.1"/>
    <property type="molecule type" value="Genomic_DNA"/>
</dbReference>
<organism evidence="2 3">
    <name type="scientific">Wickerhamomyces pijperi</name>
    <name type="common">Yeast</name>
    <name type="synonym">Pichia pijperi</name>
    <dbReference type="NCBI Taxonomy" id="599730"/>
    <lineage>
        <taxon>Eukaryota</taxon>
        <taxon>Fungi</taxon>
        <taxon>Dikarya</taxon>
        <taxon>Ascomycota</taxon>
        <taxon>Saccharomycotina</taxon>
        <taxon>Saccharomycetes</taxon>
        <taxon>Phaffomycetales</taxon>
        <taxon>Wickerhamomycetaceae</taxon>
        <taxon>Wickerhamomyces</taxon>
    </lineage>
</organism>
<keyword evidence="1" id="KW-0472">Membrane</keyword>
<keyword evidence="3" id="KW-1185">Reference proteome</keyword>